<reference evidence="3" key="1">
    <citation type="journal article" date="2012" name="Nature">
        <title>The tomato genome sequence provides insights into fleshy fruit evolution.</title>
        <authorList>
            <consortium name="Tomato Genome Consortium"/>
        </authorList>
    </citation>
    <scope>NUCLEOTIDE SEQUENCE [LARGE SCALE GENOMIC DNA]</scope>
    <source>
        <strain evidence="3">cv. Heinz 1706</strain>
    </source>
</reference>
<keyword evidence="1" id="KW-0472">Membrane</keyword>
<evidence type="ECO:0000259" key="2">
    <source>
        <dbReference type="Pfam" id="PF02977"/>
    </source>
</evidence>
<keyword evidence="4" id="KW-1185">Reference proteome</keyword>
<proteinExistence type="predicted"/>
<dbReference type="PaxDb" id="4081-Solyc01g058000.2.1"/>
<dbReference type="Proteomes" id="UP000004994">
    <property type="component" value="Chromosome 1"/>
</dbReference>
<feature type="domain" description="Carboxypeptidase A inhibitor-like" evidence="2">
    <location>
        <begin position="50"/>
        <end position="98"/>
    </location>
</feature>
<evidence type="ECO:0000256" key="1">
    <source>
        <dbReference type="SAM" id="Phobius"/>
    </source>
</evidence>
<dbReference type="Pfam" id="PF02977">
    <property type="entry name" value="CarbpepA_inh"/>
    <property type="match status" value="1"/>
</dbReference>
<keyword evidence="1" id="KW-1133">Transmembrane helix</keyword>
<protein>
    <recommendedName>
        <fullName evidence="2">Carboxypeptidase A inhibitor-like domain-containing protein</fullName>
    </recommendedName>
</protein>
<feature type="transmembrane region" description="Helical" evidence="1">
    <location>
        <begin position="6"/>
        <end position="26"/>
    </location>
</feature>
<dbReference type="EnsemblPlants" id="Solyc01g058000.3.1">
    <property type="protein sequence ID" value="Solyc01g058000.3.1"/>
    <property type="gene ID" value="Solyc01g058000.3"/>
</dbReference>
<accession>A0A3Q7EXX4</accession>
<keyword evidence="1" id="KW-0812">Transmembrane</keyword>
<dbReference type="InterPro" id="IPR004231">
    <property type="entry name" value="COpept_A_inh-like"/>
</dbReference>
<organism evidence="3">
    <name type="scientific">Solanum lycopersicum</name>
    <name type="common">Tomato</name>
    <name type="synonym">Lycopersicon esculentum</name>
    <dbReference type="NCBI Taxonomy" id="4081"/>
    <lineage>
        <taxon>Eukaryota</taxon>
        <taxon>Viridiplantae</taxon>
        <taxon>Streptophyta</taxon>
        <taxon>Embryophyta</taxon>
        <taxon>Tracheophyta</taxon>
        <taxon>Spermatophyta</taxon>
        <taxon>Magnoliopsida</taxon>
        <taxon>eudicotyledons</taxon>
        <taxon>Gunneridae</taxon>
        <taxon>Pentapetalae</taxon>
        <taxon>asterids</taxon>
        <taxon>lamiids</taxon>
        <taxon>Solanales</taxon>
        <taxon>Solanaceae</taxon>
        <taxon>Solanoideae</taxon>
        <taxon>Solaneae</taxon>
        <taxon>Solanum</taxon>
        <taxon>Solanum subgen. Lycopersicon</taxon>
    </lineage>
</organism>
<evidence type="ECO:0000313" key="3">
    <source>
        <dbReference type="EnsemblPlants" id="Solyc01g058000.3.1"/>
    </source>
</evidence>
<dbReference type="AlphaFoldDB" id="A0A3Q7EXX4"/>
<reference evidence="3" key="2">
    <citation type="submission" date="2019-01" db="UniProtKB">
        <authorList>
            <consortium name="EnsemblPlants"/>
        </authorList>
    </citation>
    <scope>IDENTIFICATION</scope>
    <source>
        <strain evidence="3">cv. Heinz 1706</strain>
    </source>
</reference>
<sequence length="115" mass="12935">MAGARPLLNFVFYFVVVVAAITVTFSRSQKMRARDMSLDIIEIEQKLIPVGAIITCLKRCYKQSDCSDGWLCRDCANDAFNQGGKHCDKFTASGQGYFEMLNHRQVNYGGHEFAV</sequence>
<dbReference type="Gramene" id="Solyc01g058000.3.1">
    <property type="protein sequence ID" value="Solyc01g058000.3.1"/>
    <property type="gene ID" value="Solyc01g058000.3"/>
</dbReference>
<name>A0A3Q7EXX4_SOLLC</name>
<evidence type="ECO:0000313" key="4">
    <source>
        <dbReference type="Proteomes" id="UP000004994"/>
    </source>
</evidence>
<dbReference type="InParanoid" id="A0A3Q7EXX4"/>